<keyword evidence="1" id="KW-0808">Transferase</keyword>
<evidence type="ECO:0000259" key="4">
    <source>
        <dbReference type="SMART" id="SM00563"/>
    </source>
</evidence>
<evidence type="ECO:0000256" key="2">
    <source>
        <dbReference type="ARBA" id="ARBA00023315"/>
    </source>
</evidence>
<dbReference type="AlphaFoldDB" id="A0A6J7LXW8"/>
<dbReference type="PANTHER" id="PTHR10434">
    <property type="entry name" value="1-ACYL-SN-GLYCEROL-3-PHOSPHATE ACYLTRANSFERASE"/>
    <property type="match status" value="1"/>
</dbReference>
<dbReference type="SUPFAM" id="SSF69593">
    <property type="entry name" value="Glycerol-3-phosphate (1)-acyltransferase"/>
    <property type="match status" value="1"/>
</dbReference>
<proteinExistence type="predicted"/>
<dbReference type="CDD" id="cd07989">
    <property type="entry name" value="LPLAT_AGPAT-like"/>
    <property type="match status" value="1"/>
</dbReference>
<organism evidence="7">
    <name type="scientific">freshwater metagenome</name>
    <dbReference type="NCBI Taxonomy" id="449393"/>
    <lineage>
        <taxon>unclassified sequences</taxon>
        <taxon>metagenomes</taxon>
        <taxon>ecological metagenomes</taxon>
    </lineage>
</organism>
<feature type="region of interest" description="Disordered" evidence="3">
    <location>
        <begin position="1"/>
        <end position="39"/>
    </location>
</feature>
<reference evidence="7" key="1">
    <citation type="submission" date="2020-05" db="EMBL/GenBank/DDBJ databases">
        <authorList>
            <person name="Chiriac C."/>
            <person name="Salcher M."/>
            <person name="Ghai R."/>
            <person name="Kavagutti S V."/>
        </authorList>
    </citation>
    <scope>NUCLEOTIDE SEQUENCE</scope>
</reference>
<dbReference type="GO" id="GO:0006654">
    <property type="term" value="P:phosphatidic acid biosynthetic process"/>
    <property type="evidence" value="ECO:0007669"/>
    <property type="project" value="TreeGrafter"/>
</dbReference>
<evidence type="ECO:0000256" key="1">
    <source>
        <dbReference type="ARBA" id="ARBA00022679"/>
    </source>
</evidence>
<feature type="domain" description="Phospholipid/glycerol acyltransferase" evidence="4">
    <location>
        <begin position="74"/>
        <end position="188"/>
    </location>
</feature>
<accession>A0A6J7LXW8</accession>
<evidence type="ECO:0000313" key="7">
    <source>
        <dbReference type="EMBL" id="CAB4973720.1"/>
    </source>
</evidence>
<feature type="compositionally biased region" description="Polar residues" evidence="3">
    <location>
        <begin position="1"/>
        <end position="27"/>
    </location>
</feature>
<keyword evidence="2" id="KW-0012">Acyltransferase</keyword>
<dbReference type="SMART" id="SM00563">
    <property type="entry name" value="PlsC"/>
    <property type="match status" value="1"/>
</dbReference>
<name>A0A6J7LXW8_9ZZZZ</name>
<dbReference type="EMBL" id="CAEZXS010000091">
    <property type="protein sequence ID" value="CAB4699451.1"/>
    <property type="molecule type" value="Genomic_DNA"/>
</dbReference>
<sequence length="257" mass="27848">MNHPLESSGTGVQQDSSEAASVTSNTQGRHEVAPMSKSGRMVHRSIRKLVSLLARGYFRLSVHGGDRIPIDGPYLVIGVHRSNLDAFLIGAALPSEQILRCMAKESLWQHAWMGSFLEKMGSFPVSRGQADRAALRCCEQALAHGDLLLMFPEGTRMSGPLITEVHEGPAWIACRYRVPVLPVALGGTEQALPPGAKFPRRVRVSVVIGEPIYPEVPLEGRVPRNSVTELSERMKVDLQQSFSAASSQSLNSSGQAG</sequence>
<dbReference type="EMBL" id="CAFAAQ010000053">
    <property type="protein sequence ID" value="CAB4804570.1"/>
    <property type="molecule type" value="Genomic_DNA"/>
</dbReference>
<dbReference type="PANTHER" id="PTHR10434:SF11">
    <property type="entry name" value="1-ACYL-SN-GLYCEROL-3-PHOSPHATE ACYLTRANSFERASE"/>
    <property type="match status" value="1"/>
</dbReference>
<dbReference type="InterPro" id="IPR002123">
    <property type="entry name" value="Plipid/glycerol_acylTrfase"/>
</dbReference>
<protein>
    <submittedName>
        <fullName evidence="7">Unannotated protein</fullName>
    </submittedName>
</protein>
<evidence type="ECO:0000256" key="3">
    <source>
        <dbReference type="SAM" id="MobiDB-lite"/>
    </source>
</evidence>
<evidence type="ECO:0000313" key="6">
    <source>
        <dbReference type="EMBL" id="CAB4804570.1"/>
    </source>
</evidence>
<gene>
    <name evidence="5" type="ORF">UFOPK2582_00868</name>
    <name evidence="6" type="ORF">UFOPK3046_00762</name>
    <name evidence="7" type="ORF">UFOPK3914_00604</name>
</gene>
<dbReference type="Pfam" id="PF01553">
    <property type="entry name" value="Acyltransferase"/>
    <property type="match status" value="1"/>
</dbReference>
<dbReference type="EMBL" id="CAFBOG010000039">
    <property type="protein sequence ID" value="CAB4973720.1"/>
    <property type="molecule type" value="Genomic_DNA"/>
</dbReference>
<dbReference type="GO" id="GO:0003841">
    <property type="term" value="F:1-acylglycerol-3-phosphate O-acyltransferase activity"/>
    <property type="evidence" value="ECO:0007669"/>
    <property type="project" value="TreeGrafter"/>
</dbReference>
<evidence type="ECO:0000313" key="5">
    <source>
        <dbReference type="EMBL" id="CAB4699451.1"/>
    </source>
</evidence>